<keyword evidence="1" id="KW-0472">Membrane</keyword>
<dbReference type="Pfam" id="PF04306">
    <property type="entry name" value="DUF456"/>
    <property type="match status" value="1"/>
</dbReference>
<protein>
    <submittedName>
        <fullName evidence="2">Membrane protein</fullName>
    </submittedName>
</protein>
<gene>
    <name evidence="2" type="ORF">AHIS1636_37620</name>
</gene>
<dbReference type="RefSeq" id="WP_264797411.1">
    <property type="nucleotide sequence ID" value="NZ_BRVS01000030.1"/>
</dbReference>
<dbReference type="InterPro" id="IPR007403">
    <property type="entry name" value="DUF456"/>
</dbReference>
<keyword evidence="1" id="KW-0812">Transmembrane</keyword>
<sequence length="165" mass="16702">MEAQVITTVICGLLIAVGIAGIVVPVLPGSITIAASVLIWALVLQSTLGWVVFGLGAVLVAIGAGASAVLTGKRLKARRIPNHSIVVGIVAGLVGMFVIPVLGLFIGFAAGLLLSEYVRQRDFGLALASSGVALKAMGIGILVELGCAFAAGSIWTIGVLVHFFA</sequence>
<evidence type="ECO:0000256" key="1">
    <source>
        <dbReference type="SAM" id="Phobius"/>
    </source>
</evidence>
<proteinExistence type="predicted"/>
<keyword evidence="3" id="KW-1185">Reference proteome</keyword>
<feature type="transmembrane region" description="Helical" evidence="1">
    <location>
        <begin position="12"/>
        <end position="42"/>
    </location>
</feature>
<keyword evidence="1" id="KW-1133">Transmembrane helix</keyword>
<feature type="transmembrane region" description="Helical" evidence="1">
    <location>
        <begin position="84"/>
        <end position="114"/>
    </location>
</feature>
<accession>A0ABQ5MZG1</accession>
<organism evidence="2 3">
    <name type="scientific">Arthrobacter mangrovi</name>
    <dbReference type="NCBI Taxonomy" id="2966350"/>
    <lineage>
        <taxon>Bacteria</taxon>
        <taxon>Bacillati</taxon>
        <taxon>Actinomycetota</taxon>
        <taxon>Actinomycetes</taxon>
        <taxon>Micrococcales</taxon>
        <taxon>Micrococcaceae</taxon>
        <taxon>Arthrobacter</taxon>
    </lineage>
</organism>
<dbReference type="Proteomes" id="UP001209654">
    <property type="component" value="Unassembled WGS sequence"/>
</dbReference>
<dbReference type="EMBL" id="BRVS01000030">
    <property type="protein sequence ID" value="GLB69319.1"/>
    <property type="molecule type" value="Genomic_DNA"/>
</dbReference>
<comment type="caution">
    <text evidence="2">The sequence shown here is derived from an EMBL/GenBank/DDBJ whole genome shotgun (WGS) entry which is preliminary data.</text>
</comment>
<evidence type="ECO:0000313" key="3">
    <source>
        <dbReference type="Proteomes" id="UP001209654"/>
    </source>
</evidence>
<reference evidence="2 3" key="1">
    <citation type="journal article" date="2023" name="Int. J. Syst. Evol. Microbiol.">
        <title>Arthrobacter mangrovi sp. nov., an actinobacterium isolated from the rhizosphere of a mangrove.</title>
        <authorList>
            <person name="Hamada M."/>
            <person name="Saitou S."/>
            <person name="Enomoto N."/>
            <person name="Nanri K."/>
            <person name="Hidaka K."/>
            <person name="Miura T."/>
            <person name="Tamura T."/>
        </authorList>
    </citation>
    <scope>NUCLEOTIDE SEQUENCE [LARGE SCALE GENOMIC DNA]</scope>
    <source>
        <strain evidence="2 3">NBRC 112813</strain>
    </source>
</reference>
<feature type="transmembrane region" description="Helical" evidence="1">
    <location>
        <begin position="48"/>
        <end position="72"/>
    </location>
</feature>
<evidence type="ECO:0000313" key="2">
    <source>
        <dbReference type="EMBL" id="GLB69319.1"/>
    </source>
</evidence>
<feature type="transmembrane region" description="Helical" evidence="1">
    <location>
        <begin position="134"/>
        <end position="164"/>
    </location>
</feature>
<name>A0ABQ5MZG1_9MICC</name>